<accession>A0A1B8TZQ5</accession>
<organism evidence="2 3">
    <name type="scientific">Polaribacter vadi</name>
    <dbReference type="NCBI Taxonomy" id="1774273"/>
    <lineage>
        <taxon>Bacteria</taxon>
        <taxon>Pseudomonadati</taxon>
        <taxon>Bacteroidota</taxon>
        <taxon>Flavobacteriia</taxon>
        <taxon>Flavobacteriales</taxon>
        <taxon>Flavobacteriaceae</taxon>
    </lineage>
</organism>
<dbReference type="STRING" id="1774273.LPB03_00445"/>
<comment type="caution">
    <text evidence="2">The sequence shown here is derived from an EMBL/GenBank/DDBJ whole genome shotgun (WGS) entry which is preliminary data.</text>
</comment>
<dbReference type="PROSITE" id="PS51257">
    <property type="entry name" value="PROKAR_LIPOPROTEIN"/>
    <property type="match status" value="1"/>
</dbReference>
<protein>
    <recommendedName>
        <fullName evidence="4">Glycosyl hydrolase family 16</fullName>
    </recommendedName>
</protein>
<dbReference type="SUPFAM" id="SSF49785">
    <property type="entry name" value="Galactose-binding domain-like"/>
    <property type="match status" value="1"/>
</dbReference>
<dbReference type="InterPro" id="IPR008979">
    <property type="entry name" value="Galactose-bd-like_sf"/>
</dbReference>
<dbReference type="AlphaFoldDB" id="A0A1B8TZQ5"/>
<feature type="chain" id="PRO_5008615816" description="Glycosyl hydrolase family 16" evidence="1">
    <location>
        <begin position="25"/>
        <end position="492"/>
    </location>
</feature>
<feature type="signal peptide" evidence="1">
    <location>
        <begin position="1"/>
        <end position="24"/>
    </location>
</feature>
<keyword evidence="1" id="KW-0732">Signal</keyword>
<evidence type="ECO:0008006" key="4">
    <source>
        <dbReference type="Google" id="ProtNLM"/>
    </source>
</evidence>
<evidence type="ECO:0000313" key="2">
    <source>
        <dbReference type="EMBL" id="OBY65074.1"/>
    </source>
</evidence>
<dbReference type="Gene3D" id="2.60.120.430">
    <property type="entry name" value="Galactose-binding lectin"/>
    <property type="match status" value="2"/>
</dbReference>
<proteinExistence type="predicted"/>
<gene>
    <name evidence="2" type="ORF">LPB3_04660</name>
</gene>
<dbReference type="EMBL" id="LSFM01000019">
    <property type="protein sequence ID" value="OBY65074.1"/>
    <property type="molecule type" value="Genomic_DNA"/>
</dbReference>
<evidence type="ECO:0000256" key="1">
    <source>
        <dbReference type="SAM" id="SignalP"/>
    </source>
</evidence>
<sequence>MKTKIYTYCKITFLFVLMITIASCEREITDQNNLATFQTNPDVFMDAPAGLTDEFFISFNPAEGANTEGFGTDDNEAYQGTSSIRIDVPAPNDPNGGFIGGIFRDRGEGRDLSGYDALTFWMKGSTTASVSLLGFGTDFMEDKFPVSIANKQLSTDWRKVIIPIPDSSRLTQEKGMFVFSAGTESTGGVGFTFWIDEIKFEKLGTLKLQKYFIQNGNDVEVNVFTGVNQRITGLGAIYDLANGQSQTITISPNYFDFNSDNSNVTSVFGLNEAGEVVTTIIGQGAATVSAEVANVLAKGSLIINGQGDFPHAPIPTATNNVVSIFSDVYSNVPVRHYNGFFAPYQTTEGGAGADPNNVDIQAPFANGDLDNIINYTKLNFVSIGMYEAVSNIDVSASNTLHIDINVRENIDNGDFIRIELESGTGSGATSGGSFTINATALRNADANGWVSLDIPLSSFPGFNSRTNLGQLFFISDNTVADIWVDNVYFYTN</sequence>
<dbReference type="RefSeq" id="WP_065318448.1">
    <property type="nucleotide sequence ID" value="NZ_CP017477.1"/>
</dbReference>
<keyword evidence="3" id="KW-1185">Reference proteome</keyword>
<reference evidence="3" key="1">
    <citation type="submission" date="2016-02" db="EMBL/GenBank/DDBJ databases">
        <authorList>
            <person name="Shin S.-K."/>
            <person name="Yi H."/>
            <person name="Kim E."/>
        </authorList>
    </citation>
    <scope>NUCLEOTIDE SEQUENCE [LARGE SCALE GENOMIC DNA]</scope>
    <source>
        <strain evidence="3">LPB0003</strain>
    </source>
</reference>
<dbReference type="Proteomes" id="UP000092584">
    <property type="component" value="Unassembled WGS sequence"/>
</dbReference>
<name>A0A1B8TZQ5_9FLAO</name>
<evidence type="ECO:0000313" key="3">
    <source>
        <dbReference type="Proteomes" id="UP000092584"/>
    </source>
</evidence>
<dbReference type="KEGG" id="pob:LPB03_00445"/>